<dbReference type="Proteomes" id="UP000001120">
    <property type="component" value="Chromosome"/>
</dbReference>
<keyword evidence="1" id="KW-0472">Membrane</keyword>
<evidence type="ECO:0000313" key="2">
    <source>
        <dbReference type="EMBL" id="ABS74112.1"/>
    </source>
</evidence>
<evidence type="ECO:0000256" key="1">
    <source>
        <dbReference type="SAM" id="Phobius"/>
    </source>
</evidence>
<sequence>MFKLNTSLGYRSYQFKNEIRIKICRQSSEAYRIKGVIRCMTVPKNKTYVERNSNVKSNLVSFLLALSGFIFSIYMQSMAYWSNDSMLWYWVGAVLSYLFAAGSMVTLILNKNKDSILTISCLILMIVTVMLILVTTFWTTFIIIAWQSGM</sequence>
<dbReference type="KEGG" id="bay:RBAM_017490"/>
<proteinExistence type="predicted"/>
<reference evidence="2 3" key="1">
    <citation type="journal article" date="2007" name="Nat. Biotechnol.">
        <title>Comparative analysis of the complete genome sequence of the plant growth-promoting bacterium Bacillus amyloliquefaciens FZB42.</title>
        <authorList>
            <person name="Chen X.H."/>
            <person name="Koumoutsi A."/>
            <person name="Scholz R."/>
            <person name="Eisenreich A."/>
            <person name="Schneider K."/>
            <person name="Heinemeyer I."/>
            <person name="Morgenstern B."/>
            <person name="Voss B."/>
            <person name="Hess W.R."/>
            <person name="Reva O."/>
            <person name="Junge H."/>
            <person name="Voigt B."/>
            <person name="Jungblut P.R."/>
            <person name="Vater J."/>
            <person name="Sussmuth R."/>
            <person name="Liesegang H."/>
            <person name="Strittmatter A."/>
            <person name="Gottschalk G."/>
            <person name="Borriss R."/>
        </authorList>
    </citation>
    <scope>NUCLEOTIDE SEQUENCE [LARGE SCALE GENOMIC DNA]</scope>
    <source>
        <strain evidence="3">DSM 23117 / BGSC 10A6 / LMG 26770 / FZB42</strain>
    </source>
</reference>
<keyword evidence="3" id="KW-1185">Reference proteome</keyword>
<feature type="transmembrane region" description="Helical" evidence="1">
    <location>
        <begin position="121"/>
        <end position="146"/>
    </location>
</feature>
<dbReference type="InterPro" id="IPR025001">
    <property type="entry name" value="DUF3902"/>
</dbReference>
<name>A7Z536_BACVZ</name>
<dbReference type="HOGENOM" id="CLU_149799_0_0_9"/>
<protein>
    <submittedName>
        <fullName evidence="2">DUF3902 family protein</fullName>
    </submittedName>
</protein>
<accession>A7Z536</accession>
<feature type="transmembrane region" description="Helical" evidence="1">
    <location>
        <begin position="87"/>
        <end position="109"/>
    </location>
</feature>
<dbReference type="AlphaFoldDB" id="A7Z536"/>
<dbReference type="Pfam" id="PF13042">
    <property type="entry name" value="DUF3902"/>
    <property type="match status" value="1"/>
</dbReference>
<organism evidence="2 3">
    <name type="scientific">Bacillus velezensis (strain DSM 23117 / BGSC 10A6 / LMG 26770 / FZB42)</name>
    <name type="common">Bacillus amyloliquefaciens subsp. plantarum</name>
    <dbReference type="NCBI Taxonomy" id="326423"/>
    <lineage>
        <taxon>Bacteria</taxon>
        <taxon>Bacillati</taxon>
        <taxon>Bacillota</taxon>
        <taxon>Bacilli</taxon>
        <taxon>Bacillales</taxon>
        <taxon>Bacillaceae</taxon>
        <taxon>Bacillus</taxon>
        <taxon>Bacillus amyloliquefaciens group</taxon>
    </lineage>
</organism>
<gene>
    <name evidence="2" type="ordered locus">RBAM_017490</name>
</gene>
<keyword evidence="1" id="KW-1133">Transmembrane helix</keyword>
<keyword evidence="1" id="KW-0812">Transmembrane</keyword>
<dbReference type="EMBL" id="CP000560">
    <property type="protein sequence ID" value="ABS74112.1"/>
    <property type="molecule type" value="Genomic_DNA"/>
</dbReference>
<evidence type="ECO:0000313" key="3">
    <source>
        <dbReference type="Proteomes" id="UP000001120"/>
    </source>
</evidence>
<feature type="transmembrane region" description="Helical" evidence="1">
    <location>
        <begin position="59"/>
        <end position="81"/>
    </location>
</feature>